<evidence type="ECO:0000313" key="1">
    <source>
        <dbReference type="EMBL" id="MBD8015490.1"/>
    </source>
</evidence>
<organism evidence="1 2">
    <name type="scientific">Planococcus wigleyi</name>
    <dbReference type="NCBI Taxonomy" id="2762216"/>
    <lineage>
        <taxon>Bacteria</taxon>
        <taxon>Bacillati</taxon>
        <taxon>Bacillota</taxon>
        <taxon>Bacilli</taxon>
        <taxon>Bacillales</taxon>
        <taxon>Caryophanaceae</taxon>
        <taxon>Planococcus</taxon>
    </lineage>
</organism>
<protein>
    <submittedName>
        <fullName evidence="1">Uncharacterized protein</fullName>
    </submittedName>
</protein>
<dbReference type="RefSeq" id="WP_191715681.1">
    <property type="nucleotide sequence ID" value="NZ_JACSPU010000004.1"/>
</dbReference>
<sequence length="210" mass="23782">MYFFKKNEEAPRKNVAGFIVLLIVSFLLMGCSTGDTEESNGAEAKEAADKNEQAIRSVIEEEFNGPDEEYKELLNAAMEAQVSEEYMDDYEAYLESPEYQALMSYMEETYASYFTENGYDHFINSTPAFMYSGFEQEYELIPAAIEITQNEAEETLYDISFQVAYTDGNGESSDYNFEGSATVPEEGKIGKIEYLDGYEDGLHQALTNNE</sequence>
<dbReference type="PROSITE" id="PS51257">
    <property type="entry name" value="PROKAR_LIPOPROTEIN"/>
    <property type="match status" value="1"/>
</dbReference>
<comment type="caution">
    <text evidence="1">The sequence shown here is derived from an EMBL/GenBank/DDBJ whole genome shotgun (WGS) entry which is preliminary data.</text>
</comment>
<dbReference type="EMBL" id="JACSPU010000004">
    <property type="protein sequence ID" value="MBD8015490.1"/>
    <property type="molecule type" value="Genomic_DNA"/>
</dbReference>
<dbReference type="Proteomes" id="UP000658980">
    <property type="component" value="Unassembled WGS sequence"/>
</dbReference>
<evidence type="ECO:0000313" key="2">
    <source>
        <dbReference type="Proteomes" id="UP000658980"/>
    </source>
</evidence>
<reference evidence="1 2" key="1">
    <citation type="submission" date="2020-08" db="EMBL/GenBank/DDBJ databases">
        <title>A Genomic Blueprint of the Chicken Gut Microbiome.</title>
        <authorList>
            <person name="Gilroy R."/>
            <person name="Ravi A."/>
            <person name="Getino M."/>
            <person name="Pursley I."/>
            <person name="Horton D.L."/>
            <person name="Alikhan N.-F."/>
            <person name="Baker D."/>
            <person name="Gharbi K."/>
            <person name="Hall N."/>
            <person name="Watson M."/>
            <person name="Adriaenssens E.M."/>
            <person name="Foster-Nyarko E."/>
            <person name="Jarju S."/>
            <person name="Secka A."/>
            <person name="Antonio M."/>
            <person name="Oren A."/>
            <person name="Chaudhuri R."/>
            <person name="La Ragione R.M."/>
            <person name="Hildebrand F."/>
            <person name="Pallen M.J."/>
        </authorList>
    </citation>
    <scope>NUCLEOTIDE SEQUENCE [LARGE SCALE GENOMIC DNA]</scope>
    <source>
        <strain evidence="1 2">Sa1BUA13</strain>
    </source>
</reference>
<gene>
    <name evidence="1" type="ORF">H9630_11750</name>
</gene>
<accession>A0ABR8WEN2</accession>
<keyword evidence="2" id="KW-1185">Reference proteome</keyword>
<proteinExistence type="predicted"/>
<name>A0ABR8WEN2_9BACL</name>